<evidence type="ECO:0000313" key="2">
    <source>
        <dbReference type="Proteomes" id="UP000256838"/>
    </source>
</evidence>
<comment type="caution">
    <text evidence="1">The sequence shown here is derived from an EMBL/GenBank/DDBJ whole genome shotgun (WGS) entry which is preliminary data.</text>
</comment>
<keyword evidence="2" id="KW-1185">Reference proteome</keyword>
<gene>
    <name evidence="1" type="ORF">DWV00_19130</name>
</gene>
<evidence type="ECO:0000313" key="1">
    <source>
        <dbReference type="EMBL" id="RDU97344.1"/>
    </source>
</evidence>
<dbReference type="Proteomes" id="UP000256838">
    <property type="component" value="Unassembled WGS sequence"/>
</dbReference>
<organism evidence="1 2">
    <name type="scientific">Trinickia dinghuensis</name>
    <dbReference type="NCBI Taxonomy" id="2291023"/>
    <lineage>
        <taxon>Bacteria</taxon>
        <taxon>Pseudomonadati</taxon>
        <taxon>Pseudomonadota</taxon>
        <taxon>Betaproteobacteria</taxon>
        <taxon>Burkholderiales</taxon>
        <taxon>Burkholderiaceae</taxon>
        <taxon>Trinickia</taxon>
    </lineage>
</organism>
<protein>
    <submittedName>
        <fullName evidence="1">Uncharacterized protein</fullName>
    </submittedName>
</protein>
<sequence length="130" mass="13838">MEAGSARRASRFGWTVSSAHINGFDIDKHATSKRSVNCGAGAGALPRALGAPTVAIVDRYGKLEVATSKQQVNRGIGAGRPPRAFDAPIDAFVLRYGDLKCTTSKSRWSRANLPSLVRQRSEAADARAIV</sequence>
<dbReference type="EMBL" id="QRGA01000010">
    <property type="protein sequence ID" value="RDU97344.1"/>
    <property type="molecule type" value="Genomic_DNA"/>
</dbReference>
<proteinExistence type="predicted"/>
<reference evidence="1 2" key="1">
    <citation type="submission" date="2018-08" db="EMBL/GenBank/DDBJ databases">
        <title>Paraburkholderia sp. DHOM06 isolated from forest soil.</title>
        <authorList>
            <person name="Gao Z.-H."/>
            <person name="Qiu L.-H."/>
        </authorList>
    </citation>
    <scope>NUCLEOTIDE SEQUENCE [LARGE SCALE GENOMIC DNA]</scope>
    <source>
        <strain evidence="1 2">DHOM06</strain>
    </source>
</reference>
<dbReference type="AlphaFoldDB" id="A0A3D8JXH4"/>
<name>A0A3D8JXH4_9BURK</name>
<accession>A0A3D8JXH4</accession>